<dbReference type="RefSeq" id="XP_031553286.1">
    <property type="nucleotide sequence ID" value="XM_031697426.1"/>
</dbReference>
<dbReference type="AlphaFoldDB" id="A0A6P8HCC0"/>
<accession>A0A6P8HCC0</accession>
<keyword evidence="1" id="KW-1185">Reference proteome</keyword>
<gene>
    <name evidence="2" type="primary">LOC116290400</name>
</gene>
<name>A0A6P8HCC0_ACTTE</name>
<evidence type="ECO:0000313" key="2">
    <source>
        <dbReference type="RefSeq" id="XP_031553286.1"/>
    </source>
</evidence>
<dbReference type="GeneID" id="116290400"/>
<evidence type="ECO:0000313" key="1">
    <source>
        <dbReference type="Proteomes" id="UP000515163"/>
    </source>
</evidence>
<dbReference type="InParanoid" id="A0A6P8HCC0"/>
<protein>
    <submittedName>
        <fullName evidence="2">Uncharacterized protein LOC116290400</fullName>
    </submittedName>
</protein>
<dbReference type="OrthoDB" id="5956414at2759"/>
<sequence length="159" mass="18453">MLHKRLTAISVVSEWCKCGNCSTEILVNISECYCCKELDGCDEALHFQEVLQDLDENAELNCITEHPGFSAVCLQKWSLKLAADKYKTRDRKRYQQSGSEESFLRSIAYREFTRLVHGYLGYKRRIPLPACAYTRIRKCFRISEDELHSGFEMDLEPLV</sequence>
<organism evidence="1 2">
    <name type="scientific">Actinia tenebrosa</name>
    <name type="common">Australian red waratah sea anemone</name>
    <dbReference type="NCBI Taxonomy" id="6105"/>
    <lineage>
        <taxon>Eukaryota</taxon>
        <taxon>Metazoa</taxon>
        <taxon>Cnidaria</taxon>
        <taxon>Anthozoa</taxon>
        <taxon>Hexacorallia</taxon>
        <taxon>Actiniaria</taxon>
        <taxon>Actiniidae</taxon>
        <taxon>Actinia</taxon>
    </lineage>
</organism>
<dbReference type="Proteomes" id="UP000515163">
    <property type="component" value="Unplaced"/>
</dbReference>
<reference evidence="2" key="1">
    <citation type="submission" date="2025-08" db="UniProtKB">
        <authorList>
            <consortium name="RefSeq"/>
        </authorList>
    </citation>
    <scope>IDENTIFICATION</scope>
    <source>
        <tissue evidence="2">Tentacle</tissue>
    </source>
</reference>
<dbReference type="PANTHER" id="PTHR36981">
    <property type="entry name" value="ZGC:195170"/>
    <property type="match status" value="1"/>
</dbReference>
<dbReference type="KEGG" id="aten:116290400"/>
<proteinExistence type="predicted"/>
<dbReference type="PANTHER" id="PTHR36981:SF1">
    <property type="entry name" value="P2X PURINORECEPTOR 7 INTRACELLULAR DOMAIN-CONTAINING PROTEIN"/>
    <property type="match status" value="1"/>
</dbReference>